<evidence type="ECO:0000259" key="1">
    <source>
        <dbReference type="Pfam" id="PF08044"/>
    </source>
</evidence>
<proteinExistence type="predicted"/>
<dbReference type="EMBL" id="CP080333">
    <property type="protein sequence ID" value="QYL16010.1"/>
    <property type="molecule type" value="Genomic_DNA"/>
</dbReference>
<feature type="domain" description="DUF1707" evidence="1">
    <location>
        <begin position="11"/>
        <end position="63"/>
    </location>
</feature>
<dbReference type="RefSeq" id="WP_220045788.1">
    <property type="nucleotide sequence ID" value="NZ_BAAAVX010000043.1"/>
</dbReference>
<accession>A0ABX8VJR1</accession>
<evidence type="ECO:0000313" key="3">
    <source>
        <dbReference type="Proteomes" id="UP000825367"/>
    </source>
</evidence>
<dbReference type="InterPro" id="IPR012551">
    <property type="entry name" value="DUF1707_SHOCT-like"/>
</dbReference>
<gene>
    <name evidence="2" type="ORF">K0O64_23650</name>
</gene>
<name>A0ABX8VJR1_9MYCO</name>
<dbReference type="PANTHER" id="PTHR40763:SF4">
    <property type="entry name" value="DUF1707 DOMAIN-CONTAINING PROTEIN"/>
    <property type="match status" value="1"/>
</dbReference>
<organism evidence="2 3">
    <name type="scientific">Mycolicibacterium pallens</name>
    <dbReference type="NCBI Taxonomy" id="370524"/>
    <lineage>
        <taxon>Bacteria</taxon>
        <taxon>Bacillati</taxon>
        <taxon>Actinomycetota</taxon>
        <taxon>Actinomycetes</taxon>
        <taxon>Mycobacteriales</taxon>
        <taxon>Mycobacteriaceae</taxon>
        <taxon>Mycolicibacterium</taxon>
    </lineage>
</organism>
<evidence type="ECO:0000313" key="2">
    <source>
        <dbReference type="EMBL" id="QYL16010.1"/>
    </source>
</evidence>
<sequence length="198" mass="21271">MSNLTPRDASTRAADTDRIQVAQLLTDAAAKGRLQLSEYEQRLAKAYAAQTYDDLDRLTEDLPEAADASHRRGASKPAPKTLLLAILSGFERRGRWNVPGRITTFTLFGGGVVDLRYADFTSASVEIHAYSIMGGQTILLPPEINVEVHGIGVMGGFDHDVDGPGTPGAPTVTIRGFSLWGGVGIKRKKRKPSAPDSP</sequence>
<dbReference type="Pfam" id="PF08044">
    <property type="entry name" value="DUF1707"/>
    <property type="match status" value="1"/>
</dbReference>
<dbReference type="Proteomes" id="UP000825367">
    <property type="component" value="Chromosome"/>
</dbReference>
<reference evidence="2 3" key="1">
    <citation type="submission" date="2021-07" db="EMBL/GenBank/DDBJ databases">
        <title>Whole genome sequencing of non-tuberculosis mycobacteria type-strains.</title>
        <authorList>
            <person name="Igarashi Y."/>
            <person name="Osugi A."/>
            <person name="Mitarai S."/>
        </authorList>
    </citation>
    <scope>NUCLEOTIDE SEQUENCE [LARGE SCALE GENOMIC DNA]</scope>
    <source>
        <strain evidence="2 3">JCM 16370</strain>
    </source>
</reference>
<dbReference type="PANTHER" id="PTHR40763">
    <property type="entry name" value="MEMBRANE PROTEIN-RELATED"/>
    <property type="match status" value="1"/>
</dbReference>
<keyword evidence="3" id="KW-1185">Reference proteome</keyword>
<protein>
    <submittedName>
        <fullName evidence="2">DUF1707 domain-containing protein</fullName>
    </submittedName>
</protein>